<dbReference type="InterPro" id="IPR052048">
    <property type="entry name" value="ST_Response_Regulator"/>
</dbReference>
<dbReference type="SMART" id="SM00448">
    <property type="entry name" value="REC"/>
    <property type="match status" value="1"/>
</dbReference>
<evidence type="ECO:0000256" key="1">
    <source>
        <dbReference type="PROSITE-ProRule" id="PRU00169"/>
    </source>
</evidence>
<dbReference type="PROSITE" id="PS50110">
    <property type="entry name" value="RESPONSE_REGULATORY"/>
    <property type="match status" value="1"/>
</dbReference>
<keyword evidence="1" id="KW-0597">Phosphoprotein</keyword>
<dbReference type="Proteomes" id="UP001232493">
    <property type="component" value="Chromosome"/>
</dbReference>
<gene>
    <name evidence="3" type="ORF">JRV97_03555</name>
</gene>
<feature type="modified residue" description="4-aspartylphosphate" evidence="1">
    <location>
        <position position="53"/>
    </location>
</feature>
<dbReference type="InterPro" id="IPR011006">
    <property type="entry name" value="CheY-like_superfamily"/>
</dbReference>
<dbReference type="EMBL" id="CP069362">
    <property type="protein sequence ID" value="WGS66068.1"/>
    <property type="molecule type" value="Genomic_DNA"/>
</dbReference>
<keyword evidence="4" id="KW-1185">Reference proteome</keyword>
<dbReference type="InterPro" id="IPR001789">
    <property type="entry name" value="Sig_transdc_resp-reg_receiver"/>
</dbReference>
<feature type="domain" description="Response regulatory" evidence="2">
    <location>
        <begin position="4"/>
        <end position="118"/>
    </location>
</feature>
<reference evidence="3 4" key="1">
    <citation type="submission" date="2021-02" db="EMBL/GenBank/DDBJ databases">
        <title>Characterization of Marinitoga sp. nov. str. BP5-C20A.</title>
        <authorList>
            <person name="Erauso G."/>
            <person name="Postec A."/>
        </authorList>
    </citation>
    <scope>NUCLEOTIDE SEQUENCE [LARGE SCALE GENOMIC DNA]</scope>
    <source>
        <strain evidence="3 4">BP5-C20A</strain>
    </source>
</reference>
<evidence type="ECO:0000313" key="3">
    <source>
        <dbReference type="EMBL" id="WGS66068.1"/>
    </source>
</evidence>
<evidence type="ECO:0000259" key="2">
    <source>
        <dbReference type="PROSITE" id="PS50110"/>
    </source>
</evidence>
<organism evidence="3 4">
    <name type="scientific">Marinitoga aeolica</name>
    <dbReference type="NCBI Taxonomy" id="2809031"/>
    <lineage>
        <taxon>Bacteria</taxon>
        <taxon>Thermotogati</taxon>
        <taxon>Thermotogota</taxon>
        <taxon>Thermotogae</taxon>
        <taxon>Petrotogales</taxon>
        <taxon>Petrotogaceae</taxon>
        <taxon>Marinitoga</taxon>
    </lineage>
</organism>
<dbReference type="SUPFAM" id="SSF52172">
    <property type="entry name" value="CheY-like"/>
    <property type="match status" value="1"/>
</dbReference>
<accession>A0ABY8PU58</accession>
<dbReference type="PANTHER" id="PTHR43228">
    <property type="entry name" value="TWO-COMPONENT RESPONSE REGULATOR"/>
    <property type="match status" value="1"/>
</dbReference>
<sequence>MMPKILIVDDAPFIRNQLKLILEPLDFEIYEASDGKEAIEMYKKTNPDLVTMDISMPIMDGIKALTEILKYDSSAKIIMVTALGHKMRVLEAVEKGASYYIVKPFDSEKVIKSIIKVLNK</sequence>
<protein>
    <submittedName>
        <fullName evidence="3">Response regulator</fullName>
    </submittedName>
</protein>
<evidence type="ECO:0000313" key="4">
    <source>
        <dbReference type="Proteomes" id="UP001232493"/>
    </source>
</evidence>
<dbReference type="PANTHER" id="PTHR43228:SF1">
    <property type="entry name" value="TWO-COMPONENT RESPONSE REGULATOR ARR22"/>
    <property type="match status" value="1"/>
</dbReference>
<dbReference type="Gene3D" id="3.40.50.2300">
    <property type="match status" value="1"/>
</dbReference>
<dbReference type="Pfam" id="PF00072">
    <property type="entry name" value="Response_reg"/>
    <property type="match status" value="1"/>
</dbReference>
<proteinExistence type="predicted"/>
<name>A0ABY8PU58_9BACT</name>